<organism evidence="2 3">
    <name type="scientific">Actinocrispum wychmicini</name>
    <dbReference type="NCBI Taxonomy" id="1213861"/>
    <lineage>
        <taxon>Bacteria</taxon>
        <taxon>Bacillati</taxon>
        <taxon>Actinomycetota</taxon>
        <taxon>Actinomycetes</taxon>
        <taxon>Pseudonocardiales</taxon>
        <taxon>Pseudonocardiaceae</taxon>
        <taxon>Actinocrispum</taxon>
    </lineage>
</organism>
<feature type="domain" description="DUF4097" evidence="1">
    <location>
        <begin position="16"/>
        <end position="247"/>
    </location>
</feature>
<gene>
    <name evidence="2" type="ORF">EV192_110348</name>
</gene>
<evidence type="ECO:0000313" key="2">
    <source>
        <dbReference type="EMBL" id="TCO53756.1"/>
    </source>
</evidence>
<evidence type="ECO:0000313" key="3">
    <source>
        <dbReference type="Proteomes" id="UP000295680"/>
    </source>
</evidence>
<sequence>MPAFATPAPITATLTTAGAHVRVAASDRSDTVVLVEPISSANKSDVRVAENTKVDFAAGELSVKTTKSGDQNGSVAITIELPVGSRLVLNTAWTDVHADGVLGDCALNMASGQVQLDHIGALRGNLSAGGVAVGHVAGSVDIEGGAAGVRIGEVKGVVRYEGSTGKVWIGHALSDVDLSSANGSFDIDRTEGSVTAKAANCPIRIGRMTRGRAELVNASGGIEVGVSDGSAASVDAKSTKGAVRNSLPAQDNPDGFDNQVKIHARTRLDDIVIQRAAA</sequence>
<keyword evidence="3" id="KW-1185">Reference proteome</keyword>
<dbReference type="RefSeq" id="WP_132123701.1">
    <property type="nucleotide sequence ID" value="NZ_SLWS01000010.1"/>
</dbReference>
<reference evidence="2 3" key="1">
    <citation type="submission" date="2019-03" db="EMBL/GenBank/DDBJ databases">
        <title>Genomic Encyclopedia of Type Strains, Phase IV (KMG-IV): sequencing the most valuable type-strain genomes for metagenomic binning, comparative biology and taxonomic classification.</title>
        <authorList>
            <person name="Goeker M."/>
        </authorList>
    </citation>
    <scope>NUCLEOTIDE SEQUENCE [LARGE SCALE GENOMIC DNA]</scope>
    <source>
        <strain evidence="2 3">DSM 45934</strain>
    </source>
</reference>
<dbReference type="OrthoDB" id="3252095at2"/>
<accession>A0A4R2JAL7</accession>
<name>A0A4R2JAL7_9PSEU</name>
<dbReference type="Proteomes" id="UP000295680">
    <property type="component" value="Unassembled WGS sequence"/>
</dbReference>
<comment type="caution">
    <text evidence="2">The sequence shown here is derived from an EMBL/GenBank/DDBJ whole genome shotgun (WGS) entry which is preliminary data.</text>
</comment>
<dbReference type="AlphaFoldDB" id="A0A4R2JAL7"/>
<proteinExistence type="predicted"/>
<dbReference type="EMBL" id="SLWS01000010">
    <property type="protein sequence ID" value="TCO53756.1"/>
    <property type="molecule type" value="Genomic_DNA"/>
</dbReference>
<protein>
    <submittedName>
        <fullName evidence="2">Putative adhesin</fullName>
    </submittedName>
</protein>
<evidence type="ECO:0000259" key="1">
    <source>
        <dbReference type="Pfam" id="PF13349"/>
    </source>
</evidence>
<dbReference type="Pfam" id="PF13349">
    <property type="entry name" value="DUF4097"/>
    <property type="match status" value="1"/>
</dbReference>
<dbReference type="InterPro" id="IPR025164">
    <property type="entry name" value="Toastrack_DUF4097"/>
</dbReference>